<name>A0A9E4NNR4_9GAMM</name>
<proteinExistence type="predicted"/>
<dbReference type="Proteomes" id="UP000886674">
    <property type="component" value="Unassembled WGS sequence"/>
</dbReference>
<gene>
    <name evidence="1" type="ORF">JAY77_21540</name>
</gene>
<sequence length="152" mass="17156">MAQQKPKVKKRAGKVIHSAVSQHALEKAKEIRTRYGDEIDYRTVLSMLEDRKSVRYPVNIRFVSEGIEPGMFGKTEPVSDNPEDGYTILLHSYYKNRHDDIPALILYQLVLVNYGDLATANDAEIFGSTVLGMDRDAYYNQIASLVDAAWGC</sequence>
<accession>A0A9E4NNR4</accession>
<dbReference type="AlphaFoldDB" id="A0A9E4NNR4"/>
<organism evidence="1 2">
    <name type="scientific">Candidatus Thiodiazotropha taylori</name>
    <dbReference type="NCBI Taxonomy" id="2792791"/>
    <lineage>
        <taxon>Bacteria</taxon>
        <taxon>Pseudomonadati</taxon>
        <taxon>Pseudomonadota</taxon>
        <taxon>Gammaproteobacteria</taxon>
        <taxon>Chromatiales</taxon>
        <taxon>Sedimenticolaceae</taxon>
        <taxon>Candidatus Thiodiazotropha</taxon>
    </lineage>
</organism>
<protein>
    <submittedName>
        <fullName evidence="1">Uncharacterized protein</fullName>
    </submittedName>
</protein>
<dbReference type="EMBL" id="JAEPCR010000151">
    <property type="protein sequence ID" value="MCG7980716.1"/>
    <property type="molecule type" value="Genomic_DNA"/>
</dbReference>
<comment type="caution">
    <text evidence="1">The sequence shown here is derived from an EMBL/GenBank/DDBJ whole genome shotgun (WGS) entry which is preliminary data.</text>
</comment>
<evidence type="ECO:0000313" key="2">
    <source>
        <dbReference type="Proteomes" id="UP000886674"/>
    </source>
</evidence>
<evidence type="ECO:0000313" key="1">
    <source>
        <dbReference type="EMBL" id="MCG7980716.1"/>
    </source>
</evidence>
<reference evidence="1" key="1">
    <citation type="journal article" date="2021" name="Proc. Natl. Acad. Sci. U.S.A.">
        <title>Global biogeography of chemosynthetic symbionts reveals both localized and globally distributed symbiont groups. .</title>
        <authorList>
            <person name="Osvatic J.T."/>
            <person name="Wilkins L.G.E."/>
            <person name="Leibrecht L."/>
            <person name="Leray M."/>
            <person name="Zauner S."/>
            <person name="Polzin J."/>
            <person name="Camacho Y."/>
            <person name="Gros O."/>
            <person name="van Gils J.A."/>
            <person name="Eisen J.A."/>
            <person name="Petersen J.M."/>
            <person name="Yuen B."/>
        </authorList>
    </citation>
    <scope>NUCLEOTIDE SEQUENCE</scope>
    <source>
        <strain evidence="1">MAGclacostrist055</strain>
    </source>
</reference>